<dbReference type="InterPro" id="IPR029058">
    <property type="entry name" value="AB_hydrolase_fold"/>
</dbReference>
<dbReference type="InterPro" id="IPR009199">
    <property type="entry name" value="PhoPQ-act_pathogen-rel_PqaA"/>
</dbReference>
<evidence type="ECO:0000313" key="2">
    <source>
        <dbReference type="EMBL" id="CAD5119653.1"/>
    </source>
</evidence>
<dbReference type="OrthoDB" id="2020799at2759"/>
<sequence length="493" mass="56704">MKNNLRLFLVQAFLVYGIQCIGWDEKNALDEYVWKDDGYYKYEILDSFRSVTNESTIYVLNMTSQKWLDDSVSDSSVWWHYMGIAIPDVVDLTDAALVYNDAGRNDPNSSPPDRDDLVNLAISVIAEEIGIVVSYVKQIPNQPIVFKSDPEQKRKTEDRLIGYTWRMFIDNPESPGPEVLARFPMTKAVIKAFETTRTVAAEMRPELNIQRYAITGASKRGWTAWMVACVDKRAIFTIPMVMDLLNLLPNMKHHYRALGGWTFAFKPYYEHNLTVELDNPNTKKLASFVDPYEYKERLNETVKFIISGASDEFFLTDDSHYFFHDLPGPKYMMLLENAGHAMFPHYLDILEAVGAIIKPVFTGQKLPQLDFEYKETEMNGTIIMRSDTPLDAAYVLISKTVDNVRRDWRLHKGEPPSASDIEWDDYEIQANPDGSYSYTVEKDPEGKWTAFFLRAEFTGENDWDYIITSEAHIVPDVFPFPECFGQGCRGELL</sequence>
<accession>A0A7I8VV66</accession>
<keyword evidence="3" id="KW-1185">Reference proteome</keyword>
<dbReference type="Proteomes" id="UP000549394">
    <property type="component" value="Unassembled WGS sequence"/>
</dbReference>
<reference evidence="2 3" key="1">
    <citation type="submission" date="2020-08" db="EMBL/GenBank/DDBJ databases">
        <authorList>
            <person name="Hejnol A."/>
        </authorList>
    </citation>
    <scope>NUCLEOTIDE SEQUENCE [LARGE SCALE GENOMIC DNA]</scope>
</reference>
<dbReference type="PANTHER" id="PTHR31497:SF0">
    <property type="entry name" value="AUTOCRINE PROLIFERATION REPRESSOR PROTEIN A"/>
    <property type="match status" value="1"/>
</dbReference>
<evidence type="ECO:0000256" key="1">
    <source>
        <dbReference type="SAM" id="SignalP"/>
    </source>
</evidence>
<dbReference type="EMBL" id="CAJFCJ010000010">
    <property type="protein sequence ID" value="CAD5119653.1"/>
    <property type="molecule type" value="Genomic_DNA"/>
</dbReference>
<name>A0A7I8VV66_9ANNE</name>
<dbReference type="AlphaFoldDB" id="A0A7I8VV66"/>
<evidence type="ECO:0000313" key="3">
    <source>
        <dbReference type="Proteomes" id="UP000549394"/>
    </source>
</evidence>
<comment type="caution">
    <text evidence="2">The sequence shown here is derived from an EMBL/GenBank/DDBJ whole genome shotgun (WGS) entry which is preliminary data.</text>
</comment>
<keyword evidence="1" id="KW-0732">Signal</keyword>
<dbReference type="SUPFAM" id="SSF53474">
    <property type="entry name" value="alpha/beta-Hydrolases"/>
    <property type="match status" value="1"/>
</dbReference>
<gene>
    <name evidence="2" type="ORF">DGYR_LOCUS7856</name>
</gene>
<dbReference type="PIRSF" id="PIRSF014728">
    <property type="entry name" value="PqaA"/>
    <property type="match status" value="1"/>
</dbReference>
<dbReference type="Pfam" id="PF10142">
    <property type="entry name" value="PhoPQ_related"/>
    <property type="match status" value="1"/>
</dbReference>
<dbReference type="PANTHER" id="PTHR31497">
    <property type="entry name" value="AUTOCRINE PROLIFERATION REPRESSOR PROTEIN A"/>
    <property type="match status" value="1"/>
</dbReference>
<organism evidence="2 3">
    <name type="scientific">Dimorphilus gyrociliatus</name>
    <dbReference type="NCBI Taxonomy" id="2664684"/>
    <lineage>
        <taxon>Eukaryota</taxon>
        <taxon>Metazoa</taxon>
        <taxon>Spiralia</taxon>
        <taxon>Lophotrochozoa</taxon>
        <taxon>Annelida</taxon>
        <taxon>Polychaeta</taxon>
        <taxon>Polychaeta incertae sedis</taxon>
        <taxon>Dinophilidae</taxon>
        <taxon>Dimorphilus</taxon>
    </lineage>
</organism>
<protein>
    <submittedName>
        <fullName evidence="2">DgyrCDS8247</fullName>
    </submittedName>
</protein>
<feature type="chain" id="PRO_5029808760" evidence="1">
    <location>
        <begin position="21"/>
        <end position="493"/>
    </location>
</feature>
<dbReference type="Gene3D" id="3.40.50.1820">
    <property type="entry name" value="alpha/beta hydrolase"/>
    <property type="match status" value="1"/>
</dbReference>
<feature type="signal peptide" evidence="1">
    <location>
        <begin position="1"/>
        <end position="20"/>
    </location>
</feature>
<proteinExistence type="predicted"/>